<evidence type="ECO:0000313" key="4">
    <source>
        <dbReference type="Proteomes" id="UP001589836"/>
    </source>
</evidence>
<dbReference type="Gene3D" id="1.10.1660.10">
    <property type="match status" value="1"/>
</dbReference>
<evidence type="ECO:0000256" key="1">
    <source>
        <dbReference type="ARBA" id="ARBA00023125"/>
    </source>
</evidence>
<comment type="caution">
    <text evidence="3">The sequence shown here is derived from an EMBL/GenBank/DDBJ whole genome shotgun (WGS) entry which is preliminary data.</text>
</comment>
<dbReference type="PROSITE" id="PS00552">
    <property type="entry name" value="HTH_MERR_1"/>
    <property type="match status" value="1"/>
</dbReference>
<reference evidence="3 4" key="1">
    <citation type="submission" date="2024-09" db="EMBL/GenBank/DDBJ databases">
        <authorList>
            <person name="Sun Q."/>
            <person name="Mori K."/>
        </authorList>
    </citation>
    <scope>NUCLEOTIDE SEQUENCE [LARGE SCALE GENOMIC DNA]</scope>
    <source>
        <strain evidence="3 4">NCAIM B.02529</strain>
    </source>
</reference>
<dbReference type="PANTHER" id="PTHR30204:SF96">
    <property type="entry name" value="CHROMOSOME-ANCHORING PROTEIN RACA"/>
    <property type="match status" value="1"/>
</dbReference>
<feature type="domain" description="HTH merR-type" evidence="2">
    <location>
        <begin position="3"/>
        <end position="71"/>
    </location>
</feature>
<dbReference type="Pfam" id="PF13411">
    <property type="entry name" value="MerR_1"/>
    <property type="match status" value="1"/>
</dbReference>
<dbReference type="SMART" id="SM00422">
    <property type="entry name" value="HTH_MERR"/>
    <property type="match status" value="1"/>
</dbReference>
<dbReference type="EMBL" id="JBHLTP010000011">
    <property type="protein sequence ID" value="MFC0524364.1"/>
    <property type="molecule type" value="Genomic_DNA"/>
</dbReference>
<dbReference type="PANTHER" id="PTHR30204">
    <property type="entry name" value="REDOX-CYCLING DRUG-SENSING TRANSCRIPTIONAL ACTIVATOR SOXR"/>
    <property type="match status" value="1"/>
</dbReference>
<dbReference type="SUPFAM" id="SSF46955">
    <property type="entry name" value="Putative DNA-binding domain"/>
    <property type="match status" value="1"/>
</dbReference>
<dbReference type="CDD" id="cd01106">
    <property type="entry name" value="HTH_TipAL-Mta"/>
    <property type="match status" value="1"/>
</dbReference>
<accession>A0ABV6LPM4</accession>
<gene>
    <name evidence="3" type="ORF">ACFFGV_12385</name>
</gene>
<dbReference type="PROSITE" id="PS50937">
    <property type="entry name" value="HTH_MERR_2"/>
    <property type="match status" value="1"/>
</dbReference>
<proteinExistence type="predicted"/>
<dbReference type="InterPro" id="IPR009061">
    <property type="entry name" value="DNA-bd_dom_put_sf"/>
</dbReference>
<protein>
    <submittedName>
        <fullName evidence="3">MerR family transcriptional regulator</fullName>
    </submittedName>
</protein>
<evidence type="ECO:0000259" key="2">
    <source>
        <dbReference type="PROSITE" id="PS50937"/>
    </source>
</evidence>
<dbReference type="RefSeq" id="WP_377348266.1">
    <property type="nucleotide sequence ID" value="NZ_JBHLTP010000011.1"/>
</dbReference>
<evidence type="ECO:0000313" key="3">
    <source>
        <dbReference type="EMBL" id="MFC0524364.1"/>
    </source>
</evidence>
<keyword evidence="1" id="KW-0238">DNA-binding</keyword>
<name>A0ABV6LPM4_9BACI</name>
<dbReference type="InterPro" id="IPR047057">
    <property type="entry name" value="MerR_fam"/>
</dbReference>
<organism evidence="3 4">
    <name type="scientific">Pontibacillus salicampi</name>
    <dbReference type="NCBI Taxonomy" id="1449801"/>
    <lineage>
        <taxon>Bacteria</taxon>
        <taxon>Bacillati</taxon>
        <taxon>Bacillota</taxon>
        <taxon>Bacilli</taxon>
        <taxon>Bacillales</taxon>
        <taxon>Bacillaceae</taxon>
        <taxon>Pontibacillus</taxon>
    </lineage>
</organism>
<sequence>MALFTSGEVANKLGLSVRTLRYYDQIGLVTPYREESGKRLYTEKDMLELEKIILLKKAAFSLKDIENMLTATSVEEVLSIHREMLQKTKEHIQTSLQHTTTIWNSLQVEGKLRYDQLIPLMRSDPTEHNSAIDSNVKQALPKMEEDHSYTQKWINVVKRIEMCLEEGVSPTSKRAQILASDIAILTEEMFNGSKEQAVAFWEVRKSPEHSSQAGLYPLPNEIIHYIEEIFSIYEEETHK</sequence>
<keyword evidence="4" id="KW-1185">Reference proteome</keyword>
<dbReference type="Proteomes" id="UP001589836">
    <property type="component" value="Unassembled WGS sequence"/>
</dbReference>
<dbReference type="InterPro" id="IPR000551">
    <property type="entry name" value="MerR-type_HTH_dom"/>
</dbReference>